<comment type="caution">
    <text evidence="2">The sequence shown here is derived from an EMBL/GenBank/DDBJ whole genome shotgun (WGS) entry which is preliminary data.</text>
</comment>
<organism evidence="2">
    <name type="scientific">Caldilineaceae bacterium SB0664_bin_27</name>
    <dbReference type="NCBI Taxonomy" id="2605260"/>
    <lineage>
        <taxon>Bacteria</taxon>
        <taxon>Bacillati</taxon>
        <taxon>Chloroflexota</taxon>
        <taxon>Caldilineae</taxon>
        <taxon>Caldilineales</taxon>
        <taxon>Caldilineaceae</taxon>
    </lineage>
</organism>
<gene>
    <name evidence="2" type="ORF">F4Y42_02720</name>
</gene>
<dbReference type="AlphaFoldDB" id="A0A6B0YN45"/>
<evidence type="ECO:0000256" key="1">
    <source>
        <dbReference type="SAM" id="MobiDB-lite"/>
    </source>
</evidence>
<name>A0A6B0YN45_9CHLR</name>
<feature type="compositionally biased region" description="Basic and acidic residues" evidence="1">
    <location>
        <begin position="466"/>
        <end position="475"/>
    </location>
</feature>
<accession>A0A6B0YN45</accession>
<sequence>MADFLERTLFDDGSLPCVRCQEPGLAPEEAAGFVDFDLPKNPSAGDQFTMLPRVTLCRSCYRQVADQLMATLVRDCAIAEQRDPEKVSLEVSTLAEDWLAEDLEDARTEAFKRVFAGRNPDLAGVTDGFEEGFEGEWNSENAFRYIAIQDAFKAITPEVSGQEVFEGIICSRLVEWAAKPGSPHPLAPMIRAYLKRPPRAVRNNRPMAVITKDYFHIREFAPSGSDNPSVGVGQALLPGLEALLPDYDEMEVFPVLSLFDALRGSDREGALGLRLLITVLTEIDVLESVAGFDGGVLVPTTLRDVTSHLWPRRFDRRYMPRLRAAMFGWETAGVPVEYGGLRRVIGTVGQWIALPDNFPMDGEIVFQVYLPPDAKQGAAVHRETLDWLGASHGPMYRAHLTLSHQWWRGARTKGKDKDKVTRGTSWPYATRPARRRDEKGKLLDDQGKVIVNRRGHPIGNWNDPRTVAHPDQEREPNPAVQYLPSYTDDRLLRLFYSPTQLAGAERTKNVHKYQARSLKYVQEMERLGLLETAHHGGQIKLCPPRGWGVNFQTPAAVKQLGRRKRQSQ</sequence>
<reference evidence="2" key="1">
    <citation type="submission" date="2019-09" db="EMBL/GenBank/DDBJ databases">
        <title>Characterisation of the sponge microbiome using genome-centric metagenomics.</title>
        <authorList>
            <person name="Engelberts J.P."/>
            <person name="Robbins S.J."/>
            <person name="De Goeij J.M."/>
            <person name="Aranda M."/>
            <person name="Bell S.C."/>
            <person name="Webster N.S."/>
        </authorList>
    </citation>
    <scope>NUCLEOTIDE SEQUENCE</scope>
    <source>
        <strain evidence="2">SB0664_bin_27</strain>
    </source>
</reference>
<feature type="region of interest" description="Disordered" evidence="1">
    <location>
        <begin position="453"/>
        <end position="475"/>
    </location>
</feature>
<evidence type="ECO:0000313" key="2">
    <source>
        <dbReference type="EMBL" id="MXY92340.1"/>
    </source>
</evidence>
<protein>
    <submittedName>
        <fullName evidence="2">Uncharacterized protein</fullName>
    </submittedName>
</protein>
<proteinExistence type="predicted"/>
<dbReference type="EMBL" id="VXRG01000027">
    <property type="protein sequence ID" value="MXY92340.1"/>
    <property type="molecule type" value="Genomic_DNA"/>
</dbReference>